<evidence type="ECO:0008006" key="3">
    <source>
        <dbReference type="Google" id="ProtNLM"/>
    </source>
</evidence>
<protein>
    <recommendedName>
        <fullName evidence="3">SMI1/KNR4 family protein</fullName>
    </recommendedName>
</protein>
<dbReference type="EMBL" id="BAAATR010000002">
    <property type="protein sequence ID" value="GAA2228222.1"/>
    <property type="molecule type" value="Genomic_DNA"/>
</dbReference>
<name>A0ABN3DDR5_9ACTN</name>
<organism evidence="1 2">
    <name type="scientific">Kitasatospora cystarginea</name>
    <dbReference type="NCBI Taxonomy" id="58350"/>
    <lineage>
        <taxon>Bacteria</taxon>
        <taxon>Bacillati</taxon>
        <taxon>Actinomycetota</taxon>
        <taxon>Actinomycetes</taxon>
        <taxon>Kitasatosporales</taxon>
        <taxon>Streptomycetaceae</taxon>
        <taxon>Kitasatospora</taxon>
    </lineage>
</organism>
<sequence>MGRGGLAGWHRCAGWLSAADARLLAMAPDLEGPVPVLTRLWRCTPGLQFPDGVVVYGPQDLPERNETYEVGEYQPDWVLIGDDSGGRGLFMRRAGGDRPSVYSLGLGDGDRDIDRPGVGEWVTDDLLGWLTERLVRQRYVTVSAADQELTVGFDGADLQAVAELLPRAREVLADFAALRQAGAEFLWGWGAEGGEPEEEKTHFLEAVTATALVAERAGGFTVNFEDSSGTYCQEGYWYAVRFRGDRTPFAVTREA</sequence>
<proteinExistence type="predicted"/>
<evidence type="ECO:0000313" key="1">
    <source>
        <dbReference type="EMBL" id="GAA2228222.1"/>
    </source>
</evidence>
<dbReference type="Gene3D" id="3.40.1580.10">
    <property type="entry name" value="SMI1/KNR4-like"/>
    <property type="match status" value="1"/>
</dbReference>
<keyword evidence="2" id="KW-1185">Reference proteome</keyword>
<dbReference type="Proteomes" id="UP001500305">
    <property type="component" value="Unassembled WGS sequence"/>
</dbReference>
<evidence type="ECO:0000313" key="2">
    <source>
        <dbReference type="Proteomes" id="UP001500305"/>
    </source>
</evidence>
<comment type="caution">
    <text evidence="1">The sequence shown here is derived from an EMBL/GenBank/DDBJ whole genome shotgun (WGS) entry which is preliminary data.</text>
</comment>
<accession>A0ABN3DDR5</accession>
<reference evidence="1 2" key="1">
    <citation type="journal article" date="2019" name="Int. J. Syst. Evol. Microbiol.">
        <title>The Global Catalogue of Microorganisms (GCM) 10K type strain sequencing project: providing services to taxonomists for standard genome sequencing and annotation.</title>
        <authorList>
            <consortium name="The Broad Institute Genomics Platform"/>
            <consortium name="The Broad Institute Genome Sequencing Center for Infectious Disease"/>
            <person name="Wu L."/>
            <person name="Ma J."/>
        </authorList>
    </citation>
    <scope>NUCLEOTIDE SEQUENCE [LARGE SCALE GENOMIC DNA]</scope>
    <source>
        <strain evidence="1 2">JCM 7356</strain>
    </source>
</reference>
<dbReference type="InterPro" id="IPR037883">
    <property type="entry name" value="Knr4/Smi1-like_sf"/>
</dbReference>
<gene>
    <name evidence="1" type="ORF">GCM10010430_04790</name>
</gene>